<dbReference type="PANTHER" id="PTHR21310">
    <property type="entry name" value="AMINOGLYCOSIDE PHOSPHOTRANSFERASE-RELATED-RELATED"/>
    <property type="match status" value="1"/>
</dbReference>
<dbReference type="SMART" id="SM00587">
    <property type="entry name" value="CHK"/>
    <property type="match status" value="1"/>
</dbReference>
<feature type="domain" description="CHK kinase-like" evidence="1">
    <location>
        <begin position="133"/>
        <end position="309"/>
    </location>
</feature>
<evidence type="ECO:0000313" key="3">
    <source>
        <dbReference type="Proteomes" id="UP000321306"/>
    </source>
</evidence>
<gene>
    <name evidence="2" type="ORF">DC3_44940</name>
</gene>
<dbReference type="InterPro" id="IPR015897">
    <property type="entry name" value="CHK_kinase-like"/>
</dbReference>
<dbReference type="InterPro" id="IPR051678">
    <property type="entry name" value="AGP_Transferase"/>
</dbReference>
<protein>
    <recommendedName>
        <fullName evidence="1">CHK kinase-like domain-containing protein</fullName>
    </recommendedName>
</protein>
<dbReference type="Gene3D" id="3.90.1200.10">
    <property type="match status" value="1"/>
</dbReference>
<dbReference type="Proteomes" id="UP000321306">
    <property type="component" value="Unassembled WGS sequence"/>
</dbReference>
<dbReference type="Pfam" id="PF01636">
    <property type="entry name" value="APH"/>
    <property type="match status" value="1"/>
</dbReference>
<dbReference type="InterPro" id="IPR011009">
    <property type="entry name" value="Kinase-like_dom_sf"/>
</dbReference>
<comment type="caution">
    <text evidence="2">The sequence shown here is derived from an EMBL/GenBank/DDBJ whole genome shotgun (WGS) entry which is preliminary data.</text>
</comment>
<sequence length="366" mass="42807">MGHLAGDHLNTVSGSLGVMLSAVKSWAGHPEPVAYPLMLKSAMKGAFPDLQRMELLRLGEGERADYAFLRLQVSGTSREVFVKYRPADDFSEKHFKRFLNEIQYLRDFAPLLSIPHAALLGYQQSEATLKAHLILESLEDRCMHWSDLPEPERFNRVHQVMRLMGEFHAQWMLHPALKQHPSAPWGDQIHRLIFKHRSCLQQGREDLNLSPELLRVADHLLNPGVLEGLFAEARKVTLCHGDFHFGQVMVDRLNWDRLYLIDYEHSCVSPVGFDLAHFLVIRFNWFERTRLEHELLQQYLQVLHQHGIALSQEELYREYRVGILHNFLLMWARYQREPEPMFHELLNRLFVALQEHQVLQPEPFFG</sequence>
<dbReference type="InterPro" id="IPR002575">
    <property type="entry name" value="Aminoglycoside_PTrfase"/>
</dbReference>
<evidence type="ECO:0000313" key="2">
    <source>
        <dbReference type="EMBL" id="GEM48859.1"/>
    </source>
</evidence>
<dbReference type="AlphaFoldDB" id="A0A511N7P1"/>
<accession>A0A511N7P1</accession>
<proteinExistence type="predicted"/>
<dbReference type="SUPFAM" id="SSF56112">
    <property type="entry name" value="Protein kinase-like (PK-like)"/>
    <property type="match status" value="1"/>
</dbReference>
<dbReference type="EMBL" id="BJXB01000025">
    <property type="protein sequence ID" value="GEM48859.1"/>
    <property type="molecule type" value="Genomic_DNA"/>
</dbReference>
<reference evidence="2 3" key="1">
    <citation type="submission" date="2019-07" db="EMBL/GenBank/DDBJ databases">
        <title>Whole genome shotgun sequence of Deinococcus cellulosilyticus NBRC 106333.</title>
        <authorList>
            <person name="Hosoyama A."/>
            <person name="Uohara A."/>
            <person name="Ohji S."/>
            <person name="Ichikawa N."/>
        </authorList>
    </citation>
    <scope>NUCLEOTIDE SEQUENCE [LARGE SCALE GENOMIC DNA]</scope>
    <source>
        <strain evidence="2 3">NBRC 106333</strain>
    </source>
</reference>
<evidence type="ECO:0000259" key="1">
    <source>
        <dbReference type="SMART" id="SM00587"/>
    </source>
</evidence>
<keyword evidence="3" id="KW-1185">Reference proteome</keyword>
<organism evidence="2 3">
    <name type="scientific">Deinococcus cellulosilyticus (strain DSM 18568 / NBRC 106333 / KACC 11606 / 5516J-15)</name>
    <dbReference type="NCBI Taxonomy" id="1223518"/>
    <lineage>
        <taxon>Bacteria</taxon>
        <taxon>Thermotogati</taxon>
        <taxon>Deinococcota</taxon>
        <taxon>Deinococci</taxon>
        <taxon>Deinococcales</taxon>
        <taxon>Deinococcaceae</taxon>
        <taxon>Deinococcus</taxon>
    </lineage>
</organism>
<dbReference type="RefSeq" id="WP_186816187.1">
    <property type="nucleotide sequence ID" value="NZ_BJXB01000025.1"/>
</dbReference>
<name>A0A511N7P1_DEIC1</name>